<name>A0AAD8KSF6_TARER</name>
<dbReference type="Pfam" id="PF04646">
    <property type="entry name" value="DUF604"/>
    <property type="match status" value="1"/>
</dbReference>
<keyword evidence="2" id="KW-1185">Reference proteome</keyword>
<reference evidence="1" key="1">
    <citation type="journal article" date="2023" name="bioRxiv">
        <title>Improved chromosome-level genome assembly for marigold (Tagetes erecta).</title>
        <authorList>
            <person name="Jiang F."/>
            <person name="Yuan L."/>
            <person name="Wang S."/>
            <person name="Wang H."/>
            <person name="Xu D."/>
            <person name="Wang A."/>
            <person name="Fan W."/>
        </authorList>
    </citation>
    <scope>NUCLEOTIDE SEQUENCE</scope>
    <source>
        <strain evidence="1">WSJ</strain>
        <tissue evidence="1">Leaf</tissue>
    </source>
</reference>
<protein>
    <submittedName>
        <fullName evidence="1">Uncharacterized protein</fullName>
    </submittedName>
</protein>
<dbReference type="AlphaFoldDB" id="A0AAD8KSF6"/>
<dbReference type="InterPro" id="IPR006740">
    <property type="entry name" value="DUF604"/>
</dbReference>
<dbReference type="Gene3D" id="3.90.550.50">
    <property type="match status" value="1"/>
</dbReference>
<comment type="caution">
    <text evidence="1">The sequence shown here is derived from an EMBL/GenBank/DDBJ whole genome shotgun (WGS) entry which is preliminary data.</text>
</comment>
<proteinExistence type="predicted"/>
<organism evidence="1 2">
    <name type="scientific">Tagetes erecta</name>
    <name type="common">African marigold</name>
    <dbReference type="NCBI Taxonomy" id="13708"/>
    <lineage>
        <taxon>Eukaryota</taxon>
        <taxon>Viridiplantae</taxon>
        <taxon>Streptophyta</taxon>
        <taxon>Embryophyta</taxon>
        <taxon>Tracheophyta</taxon>
        <taxon>Spermatophyta</taxon>
        <taxon>Magnoliopsida</taxon>
        <taxon>eudicotyledons</taxon>
        <taxon>Gunneridae</taxon>
        <taxon>Pentapetalae</taxon>
        <taxon>asterids</taxon>
        <taxon>campanulids</taxon>
        <taxon>Asterales</taxon>
        <taxon>Asteraceae</taxon>
        <taxon>Asteroideae</taxon>
        <taxon>Heliantheae alliance</taxon>
        <taxon>Tageteae</taxon>
        <taxon>Tagetes</taxon>
    </lineage>
</organism>
<accession>A0AAD8KSF6</accession>
<evidence type="ECO:0000313" key="2">
    <source>
        <dbReference type="Proteomes" id="UP001229421"/>
    </source>
</evidence>
<sequence>MFIQLQKKSRTIRTCKPMTISLLSLSAILMLLLIFSTNPCFQTTQILLPNFNLNYFKNTNQETTPTNISHIIFGIASVVKSWDARKHYVESWWRPNGTRGFLCLDQAPTRHLPWPPTSPRVLVINQTMGQKDIPHTIRIARMIKDTFNMENKGVRWYVMADDDTIFFLDNLVDVLSKYDHNGYYYVGMNAESIISNSQFSFMMGFGGAGVAFSYPLANILAKNLDECLKRYHDIHWSDYILQSCVADLGVSLTQVKGFHQIDLHGDISGFLSTHPQTPLVSLHHLDMVEPIFPAMDRHQSLRHLMTSAKADQSRLLQQSICYNHPKNWSLSLSWGYSVHIYEKNIPPSVLQVPIQTFLEWRRGAKPAFMMNTRGLSMDPCDIPHYFYFDSVESGGGEKHEQVVTSYVRRFPRRLPPCMSNGNHSASYVEKILVISPATRLEMEGSRRECCDVIHVETQNVTTIKIRPCMEYEIMG</sequence>
<dbReference type="Proteomes" id="UP001229421">
    <property type="component" value="Unassembled WGS sequence"/>
</dbReference>
<dbReference type="PANTHER" id="PTHR10811">
    <property type="entry name" value="FRINGE-RELATED"/>
    <property type="match status" value="1"/>
</dbReference>
<dbReference type="EMBL" id="JAUHHV010000004">
    <property type="protein sequence ID" value="KAK1428699.1"/>
    <property type="molecule type" value="Genomic_DNA"/>
</dbReference>
<gene>
    <name evidence="1" type="ORF">QVD17_17538</name>
</gene>
<evidence type="ECO:0000313" key="1">
    <source>
        <dbReference type="EMBL" id="KAK1428699.1"/>
    </source>
</evidence>